<evidence type="ECO:0000313" key="2">
    <source>
        <dbReference type="Proteomes" id="UP001140453"/>
    </source>
</evidence>
<comment type="caution">
    <text evidence="1">The sequence shown here is derived from an EMBL/GenBank/DDBJ whole genome shotgun (WGS) entry which is preliminary data.</text>
</comment>
<gene>
    <name evidence="1" type="ORF">N0V93_001707</name>
</gene>
<dbReference type="EMBL" id="JAPEVB010000001">
    <property type="protein sequence ID" value="KAJ4397478.1"/>
    <property type="molecule type" value="Genomic_DNA"/>
</dbReference>
<dbReference type="OrthoDB" id="3938867at2759"/>
<organism evidence="1 2">
    <name type="scientific">Gnomoniopsis smithogilvyi</name>
    <dbReference type="NCBI Taxonomy" id="1191159"/>
    <lineage>
        <taxon>Eukaryota</taxon>
        <taxon>Fungi</taxon>
        <taxon>Dikarya</taxon>
        <taxon>Ascomycota</taxon>
        <taxon>Pezizomycotina</taxon>
        <taxon>Sordariomycetes</taxon>
        <taxon>Sordariomycetidae</taxon>
        <taxon>Diaporthales</taxon>
        <taxon>Gnomoniaceae</taxon>
        <taxon>Gnomoniopsis</taxon>
    </lineage>
</organism>
<proteinExistence type="predicted"/>
<evidence type="ECO:0000313" key="1">
    <source>
        <dbReference type="EMBL" id="KAJ4397478.1"/>
    </source>
</evidence>
<protein>
    <submittedName>
        <fullName evidence="1">Uncharacterized protein</fullName>
    </submittedName>
</protein>
<sequence>MGTRHLIIIFHDGKYKLAHYGQWDGSPEGQGIVVLKFLSDQENIIKLFANLDKLYSPTQDNFQEFNVRAQDFKNKAQSRLNELQNLEDVDSIIEEFEETQNQVLKPLSYVYPSISRDTGARILEIIANCDRPVPVVYDLDFIEDSLSCEWAYVIDFDSSMLEVYAGGYKTSAVTRFDKLDLMKPGQRCDLGANVTKTTPGLVGSWDLQELPSEERFLQEIVHTMPL</sequence>
<keyword evidence="2" id="KW-1185">Reference proteome</keyword>
<dbReference type="AlphaFoldDB" id="A0A9W8Z4G5"/>
<accession>A0A9W8Z4G5</accession>
<reference evidence="1" key="1">
    <citation type="submission" date="2022-10" db="EMBL/GenBank/DDBJ databases">
        <title>Tapping the CABI collections for fungal endophytes: first genome assemblies for Collariella, Neodidymelliopsis, Ascochyta clinopodiicola, Didymella pomorum, Didymosphaeria variabile, Neocosmospora piperis and Neocucurbitaria cava.</title>
        <authorList>
            <person name="Hill R."/>
        </authorList>
    </citation>
    <scope>NUCLEOTIDE SEQUENCE</scope>
    <source>
        <strain evidence="1">IMI 355082</strain>
    </source>
</reference>
<dbReference type="Proteomes" id="UP001140453">
    <property type="component" value="Unassembled WGS sequence"/>
</dbReference>
<name>A0A9W8Z4G5_9PEZI</name>